<dbReference type="GO" id="GO:0016747">
    <property type="term" value="F:acyltransferase activity, transferring groups other than amino-acyl groups"/>
    <property type="evidence" value="ECO:0007669"/>
    <property type="project" value="InterPro"/>
</dbReference>
<accession>A0A8H2PYM6</accession>
<name>A0A8H2PYM6_9MICO</name>
<comment type="caution">
    <text evidence="2">The sequence shown here is derived from an EMBL/GenBank/DDBJ whole genome shotgun (WGS) entry which is preliminary data.</text>
</comment>
<protein>
    <submittedName>
        <fullName evidence="2">Acetyltransferase (GNAT) family protein</fullName>
    </submittedName>
</protein>
<keyword evidence="2" id="KW-0808">Transferase</keyword>
<gene>
    <name evidence="2" type="ORF">FB472_2132</name>
</gene>
<dbReference type="OrthoDB" id="7057833at2"/>
<dbReference type="EMBL" id="VFRA01000001">
    <property type="protein sequence ID" value="TQO20499.1"/>
    <property type="molecule type" value="Genomic_DNA"/>
</dbReference>
<dbReference type="PANTHER" id="PTHR42791:SF1">
    <property type="entry name" value="N-ACETYLTRANSFERASE DOMAIN-CONTAINING PROTEIN"/>
    <property type="match status" value="1"/>
</dbReference>
<reference evidence="2 3" key="1">
    <citation type="submission" date="2019-06" db="EMBL/GenBank/DDBJ databases">
        <title>Sequencing the genomes of 1000 actinobacteria strains.</title>
        <authorList>
            <person name="Klenk H.-P."/>
        </authorList>
    </citation>
    <scope>NUCLEOTIDE SEQUENCE [LARGE SCALE GENOMIC DNA]</scope>
    <source>
        <strain evidence="2 3">DSM 21947</strain>
    </source>
</reference>
<keyword evidence="3" id="KW-1185">Reference proteome</keyword>
<dbReference type="InterPro" id="IPR016181">
    <property type="entry name" value="Acyl_CoA_acyltransferase"/>
</dbReference>
<proteinExistence type="predicted"/>
<dbReference type="CDD" id="cd04301">
    <property type="entry name" value="NAT_SF"/>
    <property type="match status" value="1"/>
</dbReference>
<dbReference type="Pfam" id="PF00583">
    <property type="entry name" value="Acetyltransf_1"/>
    <property type="match status" value="1"/>
</dbReference>
<evidence type="ECO:0000259" key="1">
    <source>
        <dbReference type="Pfam" id="PF00583"/>
    </source>
</evidence>
<dbReference type="AlphaFoldDB" id="A0A8H2PYM6"/>
<dbReference type="PANTHER" id="PTHR42791">
    <property type="entry name" value="GNAT FAMILY ACETYLTRANSFERASE"/>
    <property type="match status" value="1"/>
</dbReference>
<dbReference type="InterPro" id="IPR052523">
    <property type="entry name" value="Trichothecene_AcTrans"/>
</dbReference>
<organism evidence="2 3">
    <name type="scientific">Rhodoglobus vestalii</name>
    <dbReference type="NCBI Taxonomy" id="193384"/>
    <lineage>
        <taxon>Bacteria</taxon>
        <taxon>Bacillati</taxon>
        <taxon>Actinomycetota</taxon>
        <taxon>Actinomycetes</taxon>
        <taxon>Micrococcales</taxon>
        <taxon>Microbacteriaceae</taxon>
        <taxon>Rhodoglobus</taxon>
    </lineage>
</organism>
<dbReference type="SUPFAM" id="SSF55729">
    <property type="entry name" value="Acyl-CoA N-acyltransferases (Nat)"/>
    <property type="match status" value="1"/>
</dbReference>
<evidence type="ECO:0000313" key="3">
    <source>
        <dbReference type="Proteomes" id="UP000316560"/>
    </source>
</evidence>
<dbReference type="InterPro" id="IPR000182">
    <property type="entry name" value="GNAT_dom"/>
</dbReference>
<dbReference type="Proteomes" id="UP000316560">
    <property type="component" value="Unassembled WGS sequence"/>
</dbReference>
<sequence length="215" mass="22801">MTATGGSADPVRVDAARSMRLATPADLADVVGTLVEAFDQDPVWSWAFPDQEARAAQHAVVFRMTVTHAIANDAVWLTSGCGAVVTAFGPGINEMSDADAERFSSVLGDLLGDHADAVNGLFERFEHARPVDTPHLYVSMLGTRNRARGHGIGMALLAHVVEQADAQGIGTFLESSNGANDHRYESAGFRVHGSIPVAPGRPAVNTMWRGPARSN</sequence>
<dbReference type="Gene3D" id="3.40.630.30">
    <property type="match status" value="1"/>
</dbReference>
<feature type="domain" description="N-acetyltransferase" evidence="1">
    <location>
        <begin position="131"/>
        <end position="189"/>
    </location>
</feature>
<dbReference type="RefSeq" id="WP_141990810.1">
    <property type="nucleotide sequence ID" value="NZ_VFRA01000001.1"/>
</dbReference>
<evidence type="ECO:0000313" key="2">
    <source>
        <dbReference type="EMBL" id="TQO20499.1"/>
    </source>
</evidence>